<feature type="binding site" evidence="7">
    <location>
        <position position="90"/>
    </location>
    <ligand>
        <name>substrate</name>
    </ligand>
</feature>
<dbReference type="GO" id="GO:0006085">
    <property type="term" value="P:acetyl-CoA biosynthetic process"/>
    <property type="evidence" value="ECO:0007669"/>
    <property type="project" value="UniProtKB-UniRule"/>
</dbReference>
<dbReference type="Pfam" id="PF00871">
    <property type="entry name" value="Acetate_kinase"/>
    <property type="match status" value="1"/>
</dbReference>
<gene>
    <name evidence="7" type="primary">ackA</name>
    <name evidence="9" type="ORF">B9W14_05450</name>
</gene>
<feature type="binding site" evidence="7">
    <location>
        <position position="7"/>
    </location>
    <ligand>
        <name>Mg(2+)</name>
        <dbReference type="ChEBI" id="CHEBI:18420"/>
    </ligand>
</feature>
<dbReference type="GO" id="GO:0006083">
    <property type="term" value="P:acetate metabolic process"/>
    <property type="evidence" value="ECO:0007669"/>
    <property type="project" value="TreeGrafter"/>
</dbReference>
<dbReference type="KEGG" id="cdrk:B9W14_05450"/>
<dbReference type="CDD" id="cd24010">
    <property type="entry name" value="ASKHA_NBD_AcK_PK"/>
    <property type="match status" value="1"/>
</dbReference>
<dbReference type="Gene3D" id="3.30.420.40">
    <property type="match status" value="2"/>
</dbReference>
<dbReference type="PROSITE" id="PS01076">
    <property type="entry name" value="ACETATE_KINASE_2"/>
    <property type="match status" value="1"/>
</dbReference>
<evidence type="ECO:0000256" key="2">
    <source>
        <dbReference type="ARBA" id="ARBA00022490"/>
    </source>
</evidence>
<feature type="binding site" evidence="7">
    <location>
        <position position="14"/>
    </location>
    <ligand>
        <name>ATP</name>
        <dbReference type="ChEBI" id="CHEBI:30616"/>
    </ligand>
</feature>
<comment type="catalytic activity">
    <reaction evidence="7">
        <text>acetate + ATP = acetyl phosphate + ADP</text>
        <dbReference type="Rhea" id="RHEA:11352"/>
        <dbReference type="ChEBI" id="CHEBI:22191"/>
        <dbReference type="ChEBI" id="CHEBI:30089"/>
        <dbReference type="ChEBI" id="CHEBI:30616"/>
        <dbReference type="ChEBI" id="CHEBI:456216"/>
        <dbReference type="EC" id="2.7.2.1"/>
    </reaction>
</comment>
<accession>A0A2U8DNE2</accession>
<dbReference type="UniPathway" id="UPA00340">
    <property type="reaction ID" value="UER00458"/>
</dbReference>
<dbReference type="OrthoDB" id="9802453at2"/>
<evidence type="ECO:0000256" key="3">
    <source>
        <dbReference type="ARBA" id="ARBA00022679"/>
    </source>
</evidence>
<dbReference type="GO" id="GO:0005524">
    <property type="term" value="F:ATP binding"/>
    <property type="evidence" value="ECO:0007669"/>
    <property type="project" value="UniProtKB-KW"/>
</dbReference>
<evidence type="ECO:0000256" key="7">
    <source>
        <dbReference type="HAMAP-Rule" id="MF_00020"/>
    </source>
</evidence>
<dbReference type="HAMAP" id="MF_00020">
    <property type="entry name" value="Acetate_kinase"/>
    <property type="match status" value="1"/>
</dbReference>
<feature type="site" description="Transition state stabilizer" evidence="7">
    <location>
        <position position="240"/>
    </location>
</feature>
<comment type="similarity">
    <text evidence="1 7 8">Belongs to the acetokinase family.</text>
</comment>
<dbReference type="RefSeq" id="WP_032077677.1">
    <property type="nucleotide sequence ID" value="NZ_CP020953.1"/>
</dbReference>
<keyword evidence="10" id="KW-1185">Reference proteome</keyword>
<dbReference type="PANTHER" id="PTHR21060">
    <property type="entry name" value="ACETATE KINASE"/>
    <property type="match status" value="1"/>
</dbReference>
<feature type="binding site" evidence="7">
    <location>
        <position position="383"/>
    </location>
    <ligand>
        <name>Mg(2+)</name>
        <dbReference type="ChEBI" id="CHEBI:18420"/>
    </ligand>
</feature>
<dbReference type="PIRSF" id="PIRSF000722">
    <property type="entry name" value="Acetate_prop_kin"/>
    <property type="match status" value="1"/>
</dbReference>
<evidence type="ECO:0000313" key="9">
    <source>
        <dbReference type="EMBL" id="AWI03961.1"/>
    </source>
</evidence>
<dbReference type="InterPro" id="IPR043129">
    <property type="entry name" value="ATPase_NBD"/>
</dbReference>
<dbReference type="SUPFAM" id="SSF53067">
    <property type="entry name" value="Actin-like ATPase domain"/>
    <property type="match status" value="2"/>
</dbReference>
<dbReference type="InterPro" id="IPR023865">
    <property type="entry name" value="Aliphatic_acid_kinase_CS"/>
</dbReference>
<comment type="function">
    <text evidence="7">Catalyzes the formation of acetyl phosphate from acetate and ATP. Can also catalyze the reverse reaction.</text>
</comment>
<feature type="binding site" evidence="7">
    <location>
        <begin position="330"/>
        <end position="334"/>
    </location>
    <ligand>
        <name>ATP</name>
        <dbReference type="ChEBI" id="CHEBI:30616"/>
    </ligand>
</feature>
<protein>
    <recommendedName>
        <fullName evidence="7">Acetate kinase</fullName>
        <ecNumber evidence="7">2.7.2.1</ecNumber>
    </recommendedName>
    <alternativeName>
        <fullName evidence="7">Acetokinase</fullName>
    </alternativeName>
</protein>
<keyword evidence="3 7" id="KW-0808">Transferase</keyword>
<comment type="subcellular location">
    <subcellularLocation>
        <location evidence="7">Cytoplasm</location>
    </subcellularLocation>
</comment>
<dbReference type="PANTHER" id="PTHR21060:SF15">
    <property type="entry name" value="ACETATE KINASE-RELATED"/>
    <property type="match status" value="1"/>
</dbReference>
<keyword evidence="6 7" id="KW-0067">ATP-binding</keyword>
<name>A0A2U8DNE2_9CLOT</name>
<evidence type="ECO:0000313" key="10">
    <source>
        <dbReference type="Proteomes" id="UP000244910"/>
    </source>
</evidence>
<dbReference type="InterPro" id="IPR004372">
    <property type="entry name" value="Ac/propionate_kinase"/>
</dbReference>
<comment type="subunit">
    <text evidence="7">Homodimer.</text>
</comment>
<dbReference type="AlphaFoldDB" id="A0A2U8DNE2"/>
<dbReference type="NCBIfam" id="TIGR00016">
    <property type="entry name" value="ackA"/>
    <property type="match status" value="1"/>
</dbReference>
<keyword evidence="4 7" id="KW-0547">Nucleotide-binding</keyword>
<dbReference type="Proteomes" id="UP000244910">
    <property type="component" value="Chromosome"/>
</dbReference>
<proteinExistence type="inferred from homology"/>
<reference evidence="10" key="1">
    <citation type="submission" date="2017-04" db="EMBL/GenBank/DDBJ databases">
        <authorList>
            <person name="Song Y."/>
            <person name="Cho B.-K."/>
        </authorList>
    </citation>
    <scope>NUCLEOTIDE SEQUENCE [LARGE SCALE GENOMIC DNA]</scope>
    <source>
        <strain evidence="10">SL1</strain>
    </source>
</reference>
<keyword evidence="7" id="KW-0479">Metal-binding</keyword>
<keyword evidence="7" id="KW-0460">Magnesium</keyword>
<feature type="site" description="Transition state stabilizer" evidence="7">
    <location>
        <position position="179"/>
    </location>
</feature>
<evidence type="ECO:0000256" key="5">
    <source>
        <dbReference type="ARBA" id="ARBA00022777"/>
    </source>
</evidence>
<dbReference type="GO" id="GO:0008776">
    <property type="term" value="F:acetate kinase activity"/>
    <property type="evidence" value="ECO:0007669"/>
    <property type="project" value="UniProtKB-UniRule"/>
</dbReference>
<dbReference type="PRINTS" id="PR00471">
    <property type="entry name" value="ACETATEKNASE"/>
</dbReference>
<dbReference type="GO" id="GO:0005737">
    <property type="term" value="C:cytoplasm"/>
    <property type="evidence" value="ECO:0007669"/>
    <property type="project" value="UniProtKB-SubCell"/>
</dbReference>
<evidence type="ECO:0000256" key="8">
    <source>
        <dbReference type="RuleBase" id="RU003835"/>
    </source>
</evidence>
<dbReference type="GO" id="GO:0000287">
    <property type="term" value="F:magnesium ion binding"/>
    <property type="evidence" value="ECO:0007669"/>
    <property type="project" value="UniProtKB-UniRule"/>
</dbReference>
<sequence length="399" mass="43274">MKVLVINCGSSSLKYQLINMEDEKVLAKGLVERIGIEGSILTQKVNGEKYIIEQPMKDHKVAIKLVLDALVDKEHGVISSMSEISAVGHRVVHGGEKYAESVLINEDVMKALEECVKLAPLHNPPNIIGINACKELMPNTPMVSVFDTSFHQTLPDYAFTYALPYELYTKNGVRKYGFHGTSHRFVSAEAAKMMGKDPKELKIITCHLGNGASLCAVDGGKAVDTTMGFTPLAGLVMGTRCGDIDPSIIPFLMKELNLSVDEINDLINKKSGVFGVSGVSSDFRDIENSAKEGNKRAELAINLFDYRVRTSIGSYVAALNGVDAIVFTAGLGENSGVNRAKICEGLTYLGIKIDAEKNAQRGEAIEISTSDSKVKVFVIPTDEELMIARDTKNIVVSGK</sequence>
<keyword evidence="5 7" id="KW-0418">Kinase</keyword>
<dbReference type="InterPro" id="IPR000890">
    <property type="entry name" value="Aliphatic_acid_kin_short-chain"/>
</dbReference>
<comment type="pathway">
    <text evidence="7">Metabolic intermediate biosynthesis; acetyl-CoA biosynthesis; acetyl-CoA from acetate: step 1/2.</text>
</comment>
<evidence type="ECO:0000256" key="4">
    <source>
        <dbReference type="ARBA" id="ARBA00022741"/>
    </source>
</evidence>
<organism evidence="9 10">
    <name type="scientific">Clostridium drakei</name>
    <dbReference type="NCBI Taxonomy" id="332101"/>
    <lineage>
        <taxon>Bacteria</taxon>
        <taxon>Bacillati</taxon>
        <taxon>Bacillota</taxon>
        <taxon>Clostridia</taxon>
        <taxon>Eubacteriales</taxon>
        <taxon>Clostridiaceae</taxon>
        <taxon>Clostridium</taxon>
    </lineage>
</organism>
<feature type="binding site" evidence="7">
    <location>
        <begin position="207"/>
        <end position="211"/>
    </location>
    <ligand>
        <name>ATP</name>
        <dbReference type="ChEBI" id="CHEBI:30616"/>
    </ligand>
</feature>
<dbReference type="EMBL" id="CP020953">
    <property type="protein sequence ID" value="AWI03961.1"/>
    <property type="molecule type" value="Genomic_DNA"/>
</dbReference>
<evidence type="ECO:0000256" key="6">
    <source>
        <dbReference type="ARBA" id="ARBA00022840"/>
    </source>
</evidence>
<dbReference type="EC" id="2.7.2.1" evidence="7"/>
<feature type="active site" description="Proton donor/acceptor" evidence="7">
    <location>
        <position position="147"/>
    </location>
</feature>
<evidence type="ECO:0000256" key="1">
    <source>
        <dbReference type="ARBA" id="ARBA00008748"/>
    </source>
</evidence>
<dbReference type="PROSITE" id="PS01075">
    <property type="entry name" value="ACETATE_KINASE_1"/>
    <property type="match status" value="1"/>
</dbReference>
<keyword evidence="2 7" id="KW-0963">Cytoplasm</keyword>
<feature type="binding site" evidence="7">
    <location>
        <begin position="282"/>
        <end position="284"/>
    </location>
    <ligand>
        <name>ATP</name>
        <dbReference type="ChEBI" id="CHEBI:30616"/>
    </ligand>
</feature>
<comment type="cofactor">
    <cofactor evidence="7">
        <name>Mg(2+)</name>
        <dbReference type="ChEBI" id="CHEBI:18420"/>
    </cofactor>
    <cofactor evidence="7">
        <name>Mn(2+)</name>
        <dbReference type="ChEBI" id="CHEBI:29035"/>
    </cofactor>
    <text evidence="7">Mg(2+). Can also accept Mn(2+).</text>
</comment>